<dbReference type="Proteomes" id="UP000783213">
    <property type="component" value="Unassembled WGS sequence"/>
</dbReference>
<keyword evidence="2" id="KW-1185">Reference proteome</keyword>
<accession>A0ABQ7J202</accession>
<dbReference type="GeneID" id="62226933"/>
<protein>
    <recommendedName>
        <fullName evidence="3">SAP domain-containing protein</fullName>
    </recommendedName>
</protein>
<comment type="caution">
    <text evidence="1">The sequence shown here is derived from an EMBL/GenBank/DDBJ whole genome shotgun (WGS) entry which is preliminary data.</text>
</comment>
<gene>
    <name evidence="1" type="ORF">EAE98_000158</name>
</gene>
<proteinExistence type="predicted"/>
<evidence type="ECO:0000313" key="1">
    <source>
        <dbReference type="EMBL" id="KAF7940031.1"/>
    </source>
</evidence>
<organism evidence="1 2">
    <name type="scientific">Botrytis deweyae</name>
    <dbReference type="NCBI Taxonomy" id="2478750"/>
    <lineage>
        <taxon>Eukaryota</taxon>
        <taxon>Fungi</taxon>
        <taxon>Dikarya</taxon>
        <taxon>Ascomycota</taxon>
        <taxon>Pezizomycotina</taxon>
        <taxon>Leotiomycetes</taxon>
        <taxon>Helotiales</taxon>
        <taxon>Sclerotiniaceae</taxon>
        <taxon>Botrytis</taxon>
    </lineage>
</organism>
<evidence type="ECO:0008006" key="3">
    <source>
        <dbReference type="Google" id="ProtNLM"/>
    </source>
</evidence>
<dbReference type="EMBL" id="RCSX01000001">
    <property type="protein sequence ID" value="KAF7940031.1"/>
    <property type="molecule type" value="Genomic_DNA"/>
</dbReference>
<reference evidence="1 2" key="1">
    <citation type="journal article" date="2020" name="Genome Biol. Evol.">
        <title>Comparative genomics of Sclerotiniaceae.</title>
        <authorList>
            <person name="Valero Jimenez C.A."/>
            <person name="Steentjes M."/>
            <person name="Scholten O.E."/>
            <person name="Van Kan J.A.L."/>
        </authorList>
    </citation>
    <scope>NUCLEOTIDE SEQUENCE [LARGE SCALE GENOMIC DNA]</scope>
    <source>
        <strain evidence="1 2">B1</strain>
    </source>
</reference>
<name>A0ABQ7J202_9HELO</name>
<evidence type="ECO:0000313" key="2">
    <source>
        <dbReference type="Proteomes" id="UP000783213"/>
    </source>
</evidence>
<dbReference type="RefSeq" id="XP_038815453.1">
    <property type="nucleotide sequence ID" value="XM_038947776.1"/>
</dbReference>
<sequence>MDPNAGSFELGLDRILREEDGLSEEGAKNSLLGRLQGRLQQLGLGGETRTGSERRGLSLQWGQSVQGAQLQLLNSSQLPSSIPAQATFQGNYNQSQTSYNWAQPAQPLGYLPPSAFLARNFNGLPLTVGSPIVGERREPVEDIQKEILELEEQVEQEYKEFCYHRSIRHGRKVNLDNLKEYIAVLEQSLFNTCQRNQQLQIKLLFGADIGDQFEKLVARQLTHVLPTIEQRYLRRNWKPIRGGKRPLPRFPPGGPIYLNRAPKLFKIQIKIVVKVYTILEGSLCVCKITEQEYEHSIDVASVHELQEYQFEKVCTETEYYSIGLPVYNRFLPTTREGVKIAVRSFARVIERLSYFFCFDPPLSPDAVRLENPVAKDKDLGKWMVLIVLGPENGHAGSIFILTY</sequence>